<dbReference type="PROSITE" id="PS51898">
    <property type="entry name" value="TYR_RECOMBINASE"/>
    <property type="match status" value="1"/>
</dbReference>
<dbReference type="InterPro" id="IPR038488">
    <property type="entry name" value="Integrase_DNA-bd_sf"/>
</dbReference>
<dbReference type="PANTHER" id="PTHR30629:SF2">
    <property type="entry name" value="PROPHAGE INTEGRASE INTS-RELATED"/>
    <property type="match status" value="1"/>
</dbReference>
<dbReference type="PANTHER" id="PTHR30629">
    <property type="entry name" value="PROPHAGE INTEGRASE"/>
    <property type="match status" value="1"/>
</dbReference>
<dbReference type="SUPFAM" id="SSF56349">
    <property type="entry name" value="DNA breaking-rejoining enzymes"/>
    <property type="match status" value="1"/>
</dbReference>
<dbReference type="OrthoDB" id="9795573at2"/>
<dbReference type="AlphaFoldDB" id="A0A396S6Q7"/>
<dbReference type="InterPro" id="IPR050808">
    <property type="entry name" value="Phage_Integrase"/>
</dbReference>
<keyword evidence="7" id="KW-1185">Reference proteome</keyword>
<dbReference type="GO" id="GO:0003677">
    <property type="term" value="F:DNA binding"/>
    <property type="evidence" value="ECO:0007669"/>
    <property type="project" value="UniProtKB-KW"/>
</dbReference>
<protein>
    <submittedName>
        <fullName evidence="6">Integrase</fullName>
    </submittedName>
</protein>
<evidence type="ECO:0000256" key="2">
    <source>
        <dbReference type="ARBA" id="ARBA00022908"/>
    </source>
</evidence>
<comment type="similarity">
    <text evidence="1">Belongs to the 'phage' integrase family.</text>
</comment>
<accession>A0A396S6Q7</accession>
<dbReference type="InterPro" id="IPR011010">
    <property type="entry name" value="DNA_brk_join_enz"/>
</dbReference>
<keyword evidence="2" id="KW-0229">DNA integration</keyword>
<keyword evidence="4" id="KW-0233">DNA recombination</keyword>
<evidence type="ECO:0000259" key="5">
    <source>
        <dbReference type="PROSITE" id="PS51898"/>
    </source>
</evidence>
<sequence length="445" mass="50742">MAVAKPEELKSLAVGEALTDSIPGKGNGAIQFIRKPSGRILAFYRYSVGGARKRISIGSYREKQRDLGYTLNEIREKAFDLARLRQQHGDLSVYFEKAKEQQKNNEIEAKKIKDALAARGTMSDLLQDYMSERSSKSKPSSIKEMRRLHNLMLESHPHILNLHAAEVETWHIKEIIIPIHARNAKIMAERYRRFISAAFNYGAKSENIIGRSSAKIYEIKANPAATITVDRIERKITRALSEPELKQLWHTLDLANRVGPVISMLLKFVIATGGQRISNIIESEWKSYDLENKVLHLHHSKGKGGHFFKRDHPVPLTPRALEILNFVHRLNGNKARPWTTVSDGRPIALSSIKNAINRWLTSDHSFLDGNKITPFTARDLRRTCTQLMAKYGVNDRQSDEIQAHGIGGIVEDHYRNNPIVTLPRRIKTMQQWEEILTKILDNKTQ</sequence>
<dbReference type="InterPro" id="IPR002104">
    <property type="entry name" value="Integrase_catalytic"/>
</dbReference>
<organism evidence="6 7">
    <name type="scientific">Pseudomonas jilinensis</name>
    <dbReference type="NCBI Taxonomy" id="2078689"/>
    <lineage>
        <taxon>Bacteria</taxon>
        <taxon>Pseudomonadati</taxon>
        <taxon>Pseudomonadota</taxon>
        <taxon>Gammaproteobacteria</taxon>
        <taxon>Pseudomonadales</taxon>
        <taxon>Pseudomonadaceae</taxon>
        <taxon>Pseudomonas</taxon>
    </lineage>
</organism>
<dbReference type="Proteomes" id="UP000265745">
    <property type="component" value="Unassembled WGS sequence"/>
</dbReference>
<dbReference type="Gene3D" id="1.10.443.10">
    <property type="entry name" value="Intergrase catalytic core"/>
    <property type="match status" value="1"/>
</dbReference>
<dbReference type="GO" id="GO:0015074">
    <property type="term" value="P:DNA integration"/>
    <property type="evidence" value="ECO:0007669"/>
    <property type="project" value="UniProtKB-KW"/>
</dbReference>
<evidence type="ECO:0000313" key="6">
    <source>
        <dbReference type="EMBL" id="RHW22373.1"/>
    </source>
</evidence>
<dbReference type="GO" id="GO:0006310">
    <property type="term" value="P:DNA recombination"/>
    <property type="evidence" value="ECO:0007669"/>
    <property type="project" value="UniProtKB-KW"/>
</dbReference>
<comment type="caution">
    <text evidence="6">The sequence shown here is derived from an EMBL/GenBank/DDBJ whole genome shotgun (WGS) entry which is preliminary data.</text>
</comment>
<dbReference type="RefSeq" id="WP_119700843.1">
    <property type="nucleotide sequence ID" value="NZ_QJSA01000003.1"/>
</dbReference>
<evidence type="ECO:0000256" key="3">
    <source>
        <dbReference type="ARBA" id="ARBA00023125"/>
    </source>
</evidence>
<dbReference type="EMBL" id="QJSA01000003">
    <property type="protein sequence ID" value="RHW22373.1"/>
    <property type="molecule type" value="Genomic_DNA"/>
</dbReference>
<name>A0A396S6Q7_9PSED</name>
<dbReference type="Gene3D" id="3.30.160.390">
    <property type="entry name" value="Integrase, DNA-binding domain"/>
    <property type="match status" value="1"/>
</dbReference>
<gene>
    <name evidence="6" type="ORF">C2846_04990</name>
</gene>
<reference evidence="6 7" key="1">
    <citation type="submission" date="2018-06" db="EMBL/GenBank/DDBJ databases">
        <title>Pseudomonas jilinensis sp. nov., isolated from the production water of Jilin Oilfield in China.</title>
        <authorList>
            <person name="Wang J."/>
        </authorList>
    </citation>
    <scope>NUCLEOTIDE SEQUENCE [LARGE SCALE GENOMIC DNA]</scope>
    <source>
        <strain evidence="6 7">JS15-10A1</strain>
    </source>
</reference>
<dbReference type="Gene3D" id="1.10.150.130">
    <property type="match status" value="1"/>
</dbReference>
<evidence type="ECO:0000313" key="7">
    <source>
        <dbReference type="Proteomes" id="UP000265745"/>
    </source>
</evidence>
<dbReference type="Pfam" id="PF00589">
    <property type="entry name" value="Phage_integrase"/>
    <property type="match status" value="1"/>
</dbReference>
<feature type="domain" description="Tyr recombinase" evidence="5">
    <location>
        <begin position="235"/>
        <end position="430"/>
    </location>
</feature>
<dbReference type="InterPro" id="IPR010998">
    <property type="entry name" value="Integrase_recombinase_N"/>
</dbReference>
<dbReference type="InterPro" id="IPR013762">
    <property type="entry name" value="Integrase-like_cat_sf"/>
</dbReference>
<evidence type="ECO:0000256" key="1">
    <source>
        <dbReference type="ARBA" id="ARBA00008857"/>
    </source>
</evidence>
<proteinExistence type="inferred from homology"/>
<keyword evidence="3" id="KW-0238">DNA-binding</keyword>
<evidence type="ECO:0000256" key="4">
    <source>
        <dbReference type="ARBA" id="ARBA00023172"/>
    </source>
</evidence>